<organism evidence="1">
    <name type="scientific">marine sediment metagenome</name>
    <dbReference type="NCBI Taxonomy" id="412755"/>
    <lineage>
        <taxon>unclassified sequences</taxon>
        <taxon>metagenomes</taxon>
        <taxon>ecological metagenomes</taxon>
    </lineage>
</organism>
<dbReference type="EMBL" id="LAZR01000499">
    <property type="protein sequence ID" value="KKN66502.1"/>
    <property type="molecule type" value="Genomic_DNA"/>
</dbReference>
<sequence>MNIISHRLLTFILITCSLWLVIPSVSLADAEHDHSHQHGAHVHGVGVLNWIMDGEIVQISLQSPAINMLGFEHAPSSEDELQHLRLMLDNLNDMAKIVQFTGGECELLSSNITNPFKKTLQLDNHEEGSSNQVIHAEITAEYQFQCQQPSQLKTINIKLFDTFSGFERIDSQWIVDGKQGGATLNHHSHLLKVH</sequence>
<dbReference type="InterPro" id="IPR021253">
    <property type="entry name" value="ZrgA-like"/>
</dbReference>
<accession>A0A0F9SV23</accession>
<gene>
    <name evidence="1" type="ORF">LCGC14_0471070</name>
</gene>
<proteinExistence type="predicted"/>
<dbReference type="AlphaFoldDB" id="A0A0F9SV23"/>
<name>A0A0F9SV23_9ZZZZ</name>
<protein>
    <recommendedName>
        <fullName evidence="2">DUF2796 domain-containing protein</fullName>
    </recommendedName>
</protein>
<comment type="caution">
    <text evidence="1">The sequence shown here is derived from an EMBL/GenBank/DDBJ whole genome shotgun (WGS) entry which is preliminary data.</text>
</comment>
<evidence type="ECO:0008006" key="2">
    <source>
        <dbReference type="Google" id="ProtNLM"/>
    </source>
</evidence>
<evidence type="ECO:0000313" key="1">
    <source>
        <dbReference type="EMBL" id="KKN66502.1"/>
    </source>
</evidence>
<dbReference type="Pfam" id="PF10986">
    <property type="entry name" value="ZrgA"/>
    <property type="match status" value="1"/>
</dbReference>
<reference evidence="1" key="1">
    <citation type="journal article" date="2015" name="Nature">
        <title>Complex archaea that bridge the gap between prokaryotes and eukaryotes.</title>
        <authorList>
            <person name="Spang A."/>
            <person name="Saw J.H."/>
            <person name="Jorgensen S.L."/>
            <person name="Zaremba-Niedzwiedzka K."/>
            <person name="Martijn J."/>
            <person name="Lind A.E."/>
            <person name="van Eijk R."/>
            <person name="Schleper C."/>
            <person name="Guy L."/>
            <person name="Ettema T.J."/>
        </authorList>
    </citation>
    <scope>NUCLEOTIDE SEQUENCE</scope>
</reference>